<feature type="compositionally biased region" description="Low complexity" evidence="1">
    <location>
        <begin position="12"/>
        <end position="44"/>
    </location>
</feature>
<organism evidence="2 3">
    <name type="scientific">Meganyctiphanes norvegica</name>
    <name type="common">Northern krill</name>
    <name type="synonym">Thysanopoda norvegica</name>
    <dbReference type="NCBI Taxonomy" id="48144"/>
    <lineage>
        <taxon>Eukaryota</taxon>
        <taxon>Metazoa</taxon>
        <taxon>Ecdysozoa</taxon>
        <taxon>Arthropoda</taxon>
        <taxon>Crustacea</taxon>
        <taxon>Multicrustacea</taxon>
        <taxon>Malacostraca</taxon>
        <taxon>Eumalacostraca</taxon>
        <taxon>Eucarida</taxon>
        <taxon>Euphausiacea</taxon>
        <taxon>Euphausiidae</taxon>
        <taxon>Meganyctiphanes</taxon>
    </lineage>
</organism>
<feature type="compositionally biased region" description="Low complexity" evidence="1">
    <location>
        <begin position="377"/>
        <end position="397"/>
    </location>
</feature>
<comment type="caution">
    <text evidence="2">The sequence shown here is derived from an EMBL/GenBank/DDBJ whole genome shotgun (WGS) entry which is preliminary data.</text>
</comment>
<proteinExistence type="predicted"/>
<feature type="non-terminal residue" evidence="2">
    <location>
        <position position="1"/>
    </location>
</feature>
<feature type="compositionally biased region" description="Basic residues" evidence="1">
    <location>
        <begin position="408"/>
        <end position="422"/>
    </location>
</feature>
<sequence length="422" mass="45209">NQRGGQPQHQCSAPPVSVPSSRPLDLSGGAPHRPSSSAAPSAVLGGSGHLSRPQVPPSPWPPAHDDCHGSEAHSTRSASPPPERDFLEDAGLLMGKQRALLALHTRLAGFFPDEFHLQEKLLPYYESSADASPKPLLYLDPVLEGTWLRPPALYQDTFGHWTAAAKLPPGKKMLNPPSSELKQIARSPYFYVPDEGLRRLFEAHMRDKEYLPLGVFDTASVSVKSSPHALLDFHLRHALFERFATDAYMRILVELAQCAAGAPSRGVSVNPTEATGLIPEIAKQAALANARLGQSLTAAYVGNTVALRDHVLSSFVVPPQTCEVLRGSDFGTDGLFGPLPESFVALLATQNGQGLRCTKKTAASSFGSQHLKSSAASPSLADSLQSSGSLPSAASPSTTFPPKGRGGNYRRRSNYRSKLGRY</sequence>
<evidence type="ECO:0000313" key="3">
    <source>
        <dbReference type="Proteomes" id="UP001497623"/>
    </source>
</evidence>
<name>A0AAV2RCK1_MEGNR</name>
<dbReference type="Proteomes" id="UP001497623">
    <property type="component" value="Unassembled WGS sequence"/>
</dbReference>
<feature type="region of interest" description="Disordered" evidence="1">
    <location>
        <begin position="1"/>
        <end position="86"/>
    </location>
</feature>
<feature type="compositionally biased region" description="Polar residues" evidence="1">
    <location>
        <begin position="1"/>
        <end position="11"/>
    </location>
</feature>
<accession>A0AAV2RCK1</accession>
<feature type="compositionally biased region" description="Basic and acidic residues" evidence="1">
    <location>
        <begin position="63"/>
        <end position="74"/>
    </location>
</feature>
<protein>
    <submittedName>
        <fullName evidence="2">Uncharacterized protein</fullName>
    </submittedName>
</protein>
<evidence type="ECO:0000256" key="1">
    <source>
        <dbReference type="SAM" id="MobiDB-lite"/>
    </source>
</evidence>
<gene>
    <name evidence="2" type="ORF">MNOR_LOCUS23172</name>
</gene>
<feature type="region of interest" description="Disordered" evidence="1">
    <location>
        <begin position="377"/>
        <end position="422"/>
    </location>
</feature>
<keyword evidence="3" id="KW-1185">Reference proteome</keyword>
<dbReference type="AlphaFoldDB" id="A0AAV2RCK1"/>
<evidence type="ECO:0000313" key="2">
    <source>
        <dbReference type="EMBL" id="CAL4122450.1"/>
    </source>
</evidence>
<reference evidence="2 3" key="1">
    <citation type="submission" date="2024-05" db="EMBL/GenBank/DDBJ databases">
        <authorList>
            <person name="Wallberg A."/>
        </authorList>
    </citation>
    <scope>NUCLEOTIDE SEQUENCE [LARGE SCALE GENOMIC DNA]</scope>
</reference>
<dbReference type="EMBL" id="CAXKWB010020204">
    <property type="protein sequence ID" value="CAL4122450.1"/>
    <property type="molecule type" value="Genomic_DNA"/>
</dbReference>